<proteinExistence type="predicted"/>
<sequence>NECQSLPDCHFCTNTQGSFTCSCRRGHHLVNGNDCRDIDECELEEATLCQHICVNYVGNFTCGCNEGFKVAEDGHSCIDLDECALPNNCSQLCENTNGSYTCGCFAGFKFDQDGQCQHVDECSDWLHDCEGNEVCVNEPGGYSCVCAPGTNRHQGFCIPGTSHDFI</sequence>
<dbReference type="InterPro" id="IPR001881">
    <property type="entry name" value="EGF-like_Ca-bd_dom"/>
</dbReference>
<evidence type="ECO:0000256" key="7">
    <source>
        <dbReference type="ARBA" id="ARBA00023180"/>
    </source>
</evidence>
<organism>
    <name type="scientific">Branchiostoma floridae</name>
    <name type="common">Florida lancelet</name>
    <name type="synonym">Amphioxus</name>
    <dbReference type="NCBI Taxonomy" id="7739"/>
    <lineage>
        <taxon>Eukaryota</taxon>
        <taxon>Metazoa</taxon>
        <taxon>Chordata</taxon>
        <taxon>Cephalochordata</taxon>
        <taxon>Leptocardii</taxon>
        <taxon>Amphioxiformes</taxon>
        <taxon>Branchiostomatidae</taxon>
        <taxon>Branchiostoma</taxon>
    </lineage>
</organism>
<dbReference type="GO" id="GO:0005576">
    <property type="term" value="C:extracellular region"/>
    <property type="evidence" value="ECO:0007669"/>
    <property type="project" value="UniProtKB-SubCell"/>
</dbReference>
<comment type="caution">
    <text evidence="8">Lacks conserved residue(s) required for the propagation of feature annotation.</text>
</comment>
<dbReference type="Pfam" id="PF07645">
    <property type="entry name" value="EGF_CA"/>
    <property type="match status" value="1"/>
</dbReference>
<dbReference type="PANTHER" id="PTHR24034">
    <property type="entry name" value="EGF-LIKE DOMAIN-CONTAINING PROTEIN"/>
    <property type="match status" value="1"/>
</dbReference>
<protein>
    <recommendedName>
        <fullName evidence="9">EGF-like domain-containing protein</fullName>
    </recommendedName>
</protein>
<dbReference type="InterPro" id="IPR026823">
    <property type="entry name" value="cEGF"/>
</dbReference>
<comment type="subcellular location">
    <subcellularLocation>
        <location evidence="1">Secreted</location>
    </subcellularLocation>
</comment>
<dbReference type="InParanoid" id="C3Z8C6"/>
<evidence type="ECO:0000313" key="10">
    <source>
        <dbReference type="EMBL" id="EEN51250.1"/>
    </source>
</evidence>
<dbReference type="PROSITE" id="PS00010">
    <property type="entry name" value="ASX_HYDROXYL"/>
    <property type="match status" value="2"/>
</dbReference>
<keyword evidence="2" id="KW-0964">Secreted</keyword>
<gene>
    <name evidence="10" type="ORF">BRAFLDRAFT_232992</name>
</gene>
<evidence type="ECO:0000256" key="1">
    <source>
        <dbReference type="ARBA" id="ARBA00004613"/>
    </source>
</evidence>
<dbReference type="STRING" id="7739.C3Z8C6"/>
<evidence type="ECO:0000256" key="8">
    <source>
        <dbReference type="PROSITE-ProRule" id="PRU00076"/>
    </source>
</evidence>
<dbReference type="InterPro" id="IPR049883">
    <property type="entry name" value="NOTCH1_EGF-like"/>
</dbReference>
<name>C3Z8C6_BRAFL</name>
<dbReference type="EMBL" id="GG666593">
    <property type="protein sequence ID" value="EEN51250.1"/>
    <property type="molecule type" value="Genomic_DNA"/>
</dbReference>
<dbReference type="PANTHER" id="PTHR24034:SF209">
    <property type="entry name" value="EGF-LIKE DOMAIN-CONTAINING PROTEIN"/>
    <property type="match status" value="1"/>
</dbReference>
<reference evidence="10" key="1">
    <citation type="journal article" date="2008" name="Nature">
        <title>The amphioxus genome and the evolution of the chordate karyotype.</title>
        <authorList>
            <consortium name="US DOE Joint Genome Institute (JGI-PGF)"/>
            <person name="Putnam N.H."/>
            <person name="Butts T."/>
            <person name="Ferrier D.E.K."/>
            <person name="Furlong R.F."/>
            <person name="Hellsten U."/>
            <person name="Kawashima T."/>
            <person name="Robinson-Rechavi M."/>
            <person name="Shoguchi E."/>
            <person name="Terry A."/>
            <person name="Yu J.-K."/>
            <person name="Benito-Gutierrez E.L."/>
            <person name="Dubchak I."/>
            <person name="Garcia-Fernandez J."/>
            <person name="Gibson-Brown J.J."/>
            <person name="Grigoriev I.V."/>
            <person name="Horton A.C."/>
            <person name="de Jong P.J."/>
            <person name="Jurka J."/>
            <person name="Kapitonov V.V."/>
            <person name="Kohara Y."/>
            <person name="Kuroki Y."/>
            <person name="Lindquist E."/>
            <person name="Lucas S."/>
            <person name="Osoegawa K."/>
            <person name="Pennacchio L.A."/>
            <person name="Salamov A.A."/>
            <person name="Satou Y."/>
            <person name="Sauka-Spengler T."/>
            <person name="Schmutz J."/>
            <person name="Shin-I T."/>
            <person name="Toyoda A."/>
            <person name="Bronner-Fraser M."/>
            <person name="Fujiyama A."/>
            <person name="Holland L.Z."/>
            <person name="Holland P.W.H."/>
            <person name="Satoh N."/>
            <person name="Rokhsar D.S."/>
        </authorList>
    </citation>
    <scope>NUCLEOTIDE SEQUENCE [LARGE SCALE GENOMIC DNA]</scope>
    <source>
        <strain evidence="10">S238N-H82</strain>
        <tissue evidence="10">Testes</tissue>
    </source>
</reference>
<keyword evidence="3 8" id="KW-0245">EGF-like domain</keyword>
<dbReference type="Pfam" id="PF12662">
    <property type="entry name" value="cEGF"/>
    <property type="match status" value="2"/>
</dbReference>
<keyword evidence="6" id="KW-1015">Disulfide bond</keyword>
<keyword evidence="7" id="KW-0325">Glycoprotein</keyword>
<evidence type="ECO:0000256" key="3">
    <source>
        <dbReference type="ARBA" id="ARBA00022536"/>
    </source>
</evidence>
<evidence type="ECO:0000256" key="6">
    <source>
        <dbReference type="ARBA" id="ARBA00023157"/>
    </source>
</evidence>
<dbReference type="InterPro" id="IPR009030">
    <property type="entry name" value="Growth_fac_rcpt_cys_sf"/>
</dbReference>
<feature type="non-terminal residue" evidence="10">
    <location>
        <position position="1"/>
    </location>
</feature>
<dbReference type="InterPro" id="IPR050751">
    <property type="entry name" value="ECM_structural_protein"/>
</dbReference>
<keyword evidence="4" id="KW-0732">Signal</keyword>
<dbReference type="GO" id="GO:0005509">
    <property type="term" value="F:calcium ion binding"/>
    <property type="evidence" value="ECO:0007669"/>
    <property type="project" value="InterPro"/>
</dbReference>
<feature type="domain" description="EGF-like" evidence="9">
    <location>
        <begin position="118"/>
        <end position="158"/>
    </location>
</feature>
<evidence type="ECO:0000259" key="9">
    <source>
        <dbReference type="PROSITE" id="PS50026"/>
    </source>
</evidence>
<dbReference type="SUPFAM" id="SSF57184">
    <property type="entry name" value="Growth factor receptor domain"/>
    <property type="match status" value="1"/>
</dbReference>
<dbReference type="PROSITE" id="PS01186">
    <property type="entry name" value="EGF_2"/>
    <property type="match status" value="2"/>
</dbReference>
<dbReference type="AlphaFoldDB" id="C3Z8C6"/>
<keyword evidence="5" id="KW-0677">Repeat</keyword>
<dbReference type="PROSITE" id="PS50026">
    <property type="entry name" value="EGF_3"/>
    <property type="match status" value="1"/>
</dbReference>
<dbReference type="SMART" id="SM00179">
    <property type="entry name" value="EGF_CA"/>
    <property type="match status" value="4"/>
</dbReference>
<dbReference type="InterPro" id="IPR000152">
    <property type="entry name" value="EGF-type_Asp/Asn_hydroxyl_site"/>
</dbReference>
<evidence type="ECO:0000256" key="4">
    <source>
        <dbReference type="ARBA" id="ARBA00022729"/>
    </source>
</evidence>
<accession>C3Z8C6</accession>
<dbReference type="Gene3D" id="2.10.25.10">
    <property type="entry name" value="Laminin"/>
    <property type="match status" value="4"/>
</dbReference>
<dbReference type="FunFam" id="2.10.25.10:FF:000014">
    <property type="entry name" value="Latent-transforming growth factor beta-binding protein 3"/>
    <property type="match status" value="1"/>
</dbReference>
<dbReference type="eggNOG" id="KOG1217">
    <property type="taxonomic scope" value="Eukaryota"/>
</dbReference>
<dbReference type="SUPFAM" id="SSF57196">
    <property type="entry name" value="EGF/Laminin"/>
    <property type="match status" value="1"/>
</dbReference>
<evidence type="ECO:0000256" key="2">
    <source>
        <dbReference type="ARBA" id="ARBA00022525"/>
    </source>
</evidence>
<dbReference type="SMART" id="SM00181">
    <property type="entry name" value="EGF"/>
    <property type="match status" value="4"/>
</dbReference>
<dbReference type="InterPro" id="IPR000742">
    <property type="entry name" value="EGF"/>
</dbReference>
<evidence type="ECO:0000256" key="5">
    <source>
        <dbReference type="ARBA" id="ARBA00022737"/>
    </source>
</evidence>